<evidence type="ECO:0000313" key="5">
    <source>
        <dbReference type="EMBL" id="RVX45417.1"/>
    </source>
</evidence>
<gene>
    <name evidence="5" type="ORF">EDD27_8210</name>
</gene>
<dbReference type="GO" id="GO:0008999">
    <property type="term" value="F:protein-N-terminal-alanine acetyltransferase activity"/>
    <property type="evidence" value="ECO:0007669"/>
    <property type="project" value="TreeGrafter"/>
</dbReference>
<dbReference type="EMBL" id="SAUN01000001">
    <property type="protein sequence ID" value="RVX45417.1"/>
    <property type="molecule type" value="Genomic_DNA"/>
</dbReference>
<dbReference type="InterPro" id="IPR016181">
    <property type="entry name" value="Acyl_CoA_acyltransferase"/>
</dbReference>
<dbReference type="Pfam" id="PF13302">
    <property type="entry name" value="Acetyltransf_3"/>
    <property type="match status" value="1"/>
</dbReference>
<comment type="caution">
    <text evidence="5">The sequence shown here is derived from an EMBL/GenBank/DDBJ whole genome shotgun (WGS) entry which is preliminary data.</text>
</comment>
<protein>
    <submittedName>
        <fullName evidence="5">[SSU ribosomal protein S5P]-alanine acetyltransferase</fullName>
    </submittedName>
</protein>
<keyword evidence="5" id="KW-0687">Ribonucleoprotein</keyword>
<dbReference type="GO" id="GO:0005840">
    <property type="term" value="C:ribosome"/>
    <property type="evidence" value="ECO:0007669"/>
    <property type="project" value="UniProtKB-KW"/>
</dbReference>
<dbReference type="RefSeq" id="WP_127937033.1">
    <property type="nucleotide sequence ID" value="NZ_SAUN01000001.1"/>
</dbReference>
<comment type="similarity">
    <text evidence="3">Belongs to the acetyltransferase family. RimJ subfamily.</text>
</comment>
<proteinExistence type="inferred from homology"/>
<keyword evidence="2" id="KW-0012">Acyltransferase</keyword>
<keyword evidence="5" id="KW-0689">Ribosomal protein</keyword>
<keyword evidence="1 5" id="KW-0808">Transferase</keyword>
<sequence length="185" mass="20950">MVIEAVALTDDVVMRPATEGDAAALLRAYVRNRDHLRPWEPRRPEEFYTLRGQARRLQDVLEQQAAGRAVPWVLADGEEIVGRMTLNTIVRGPWLSADLGYWTDARYTGRGLASKAVEEVCRMADQEVGLHRIAAGTLLHNVASQRVLLKCGFEPYGVAPLYLEIDGKWQDHRLFQRILNDRPAF</sequence>
<dbReference type="InterPro" id="IPR051531">
    <property type="entry name" value="N-acetyltransferase"/>
</dbReference>
<dbReference type="PROSITE" id="PS51186">
    <property type="entry name" value="GNAT"/>
    <property type="match status" value="1"/>
</dbReference>
<dbReference type="InterPro" id="IPR000182">
    <property type="entry name" value="GNAT_dom"/>
</dbReference>
<evidence type="ECO:0000256" key="2">
    <source>
        <dbReference type="ARBA" id="ARBA00023315"/>
    </source>
</evidence>
<dbReference type="GO" id="GO:0005737">
    <property type="term" value="C:cytoplasm"/>
    <property type="evidence" value="ECO:0007669"/>
    <property type="project" value="TreeGrafter"/>
</dbReference>
<dbReference type="PANTHER" id="PTHR43792:SF8">
    <property type="entry name" value="[RIBOSOMAL PROTEIN US5]-ALANINE N-ACETYLTRANSFERASE"/>
    <property type="match status" value="1"/>
</dbReference>
<dbReference type="OrthoDB" id="5242221at2"/>
<dbReference type="Proteomes" id="UP000284824">
    <property type="component" value="Unassembled WGS sequence"/>
</dbReference>
<feature type="domain" description="N-acetyltransferase" evidence="4">
    <location>
        <begin position="12"/>
        <end position="171"/>
    </location>
</feature>
<evidence type="ECO:0000256" key="3">
    <source>
        <dbReference type="ARBA" id="ARBA00038502"/>
    </source>
</evidence>
<dbReference type="SUPFAM" id="SSF55729">
    <property type="entry name" value="Acyl-CoA N-acyltransferases (Nat)"/>
    <property type="match status" value="1"/>
</dbReference>
<organism evidence="5 6">
    <name type="scientific">Nonomuraea polychroma</name>
    <dbReference type="NCBI Taxonomy" id="46176"/>
    <lineage>
        <taxon>Bacteria</taxon>
        <taxon>Bacillati</taxon>
        <taxon>Actinomycetota</taxon>
        <taxon>Actinomycetes</taxon>
        <taxon>Streptosporangiales</taxon>
        <taxon>Streptosporangiaceae</taxon>
        <taxon>Nonomuraea</taxon>
    </lineage>
</organism>
<dbReference type="PANTHER" id="PTHR43792">
    <property type="entry name" value="GNAT FAMILY, PUTATIVE (AFU_ORTHOLOGUE AFUA_3G00765)-RELATED-RELATED"/>
    <property type="match status" value="1"/>
</dbReference>
<name>A0A438MHY8_9ACTN</name>
<reference evidence="5 6" key="1">
    <citation type="submission" date="2019-01" db="EMBL/GenBank/DDBJ databases">
        <title>Sequencing the genomes of 1000 actinobacteria strains.</title>
        <authorList>
            <person name="Klenk H.-P."/>
        </authorList>
    </citation>
    <scope>NUCLEOTIDE SEQUENCE [LARGE SCALE GENOMIC DNA]</scope>
    <source>
        <strain evidence="5 6">DSM 43925</strain>
    </source>
</reference>
<dbReference type="Gene3D" id="3.40.630.30">
    <property type="match status" value="1"/>
</dbReference>
<dbReference type="AlphaFoldDB" id="A0A438MHY8"/>
<evidence type="ECO:0000259" key="4">
    <source>
        <dbReference type="PROSITE" id="PS51186"/>
    </source>
</evidence>
<accession>A0A438MHY8</accession>
<keyword evidence="6" id="KW-1185">Reference proteome</keyword>
<evidence type="ECO:0000313" key="6">
    <source>
        <dbReference type="Proteomes" id="UP000284824"/>
    </source>
</evidence>
<evidence type="ECO:0000256" key="1">
    <source>
        <dbReference type="ARBA" id="ARBA00022679"/>
    </source>
</evidence>